<dbReference type="Pfam" id="PF01042">
    <property type="entry name" value="Ribonuc_L-PSP"/>
    <property type="match status" value="1"/>
</dbReference>
<dbReference type="AlphaFoldDB" id="A0A538UAN3"/>
<name>A0A538UAN3_UNCEI</name>
<dbReference type="InterPro" id="IPR019897">
    <property type="entry name" value="RidA_CS"/>
</dbReference>
<dbReference type="Proteomes" id="UP000319771">
    <property type="component" value="Unassembled WGS sequence"/>
</dbReference>
<dbReference type="InterPro" id="IPR035959">
    <property type="entry name" value="RutC-like_sf"/>
</dbReference>
<dbReference type="PANTHER" id="PTHR47328:SF1">
    <property type="entry name" value="RUTC FAMILY PROTEIN YOAB"/>
    <property type="match status" value="1"/>
</dbReference>
<protein>
    <submittedName>
        <fullName evidence="2">RidA family protein</fullName>
    </submittedName>
</protein>
<gene>
    <name evidence="2" type="ORF">E6K81_05965</name>
</gene>
<dbReference type="SUPFAM" id="SSF55298">
    <property type="entry name" value="YjgF-like"/>
    <property type="match status" value="1"/>
</dbReference>
<evidence type="ECO:0000313" key="2">
    <source>
        <dbReference type="EMBL" id="TMQ72972.1"/>
    </source>
</evidence>
<evidence type="ECO:0000313" key="3">
    <source>
        <dbReference type="Proteomes" id="UP000319771"/>
    </source>
</evidence>
<dbReference type="Gene3D" id="3.30.1330.40">
    <property type="entry name" value="RutC-like"/>
    <property type="match status" value="1"/>
</dbReference>
<dbReference type="CDD" id="cd06150">
    <property type="entry name" value="YjgF_YER057c_UK114_like_2"/>
    <property type="match status" value="1"/>
</dbReference>
<accession>A0A538UAN3</accession>
<dbReference type="InterPro" id="IPR035709">
    <property type="entry name" value="YoaB-like"/>
</dbReference>
<evidence type="ECO:0000256" key="1">
    <source>
        <dbReference type="ARBA" id="ARBA00010552"/>
    </source>
</evidence>
<sequence length="115" mass="12225">MTILRLGVGPRMSSAVVHGDTVYLAGHVSKDPAGSVRGQTEAILSRIDARLAEAGTDKSRLLSANVWLADMARFGEMNAAWDAWVDPANPPARATVQARLASPDYLVEIAVIAAR</sequence>
<proteinExistence type="inferred from homology"/>
<organism evidence="2 3">
    <name type="scientific">Eiseniibacteriota bacterium</name>
    <dbReference type="NCBI Taxonomy" id="2212470"/>
    <lineage>
        <taxon>Bacteria</taxon>
        <taxon>Candidatus Eiseniibacteriota</taxon>
    </lineage>
</organism>
<comment type="similarity">
    <text evidence="1">Belongs to the RutC family.</text>
</comment>
<dbReference type="PROSITE" id="PS01094">
    <property type="entry name" value="UPF0076"/>
    <property type="match status" value="1"/>
</dbReference>
<reference evidence="2 3" key="1">
    <citation type="journal article" date="2019" name="Nat. Microbiol.">
        <title>Mediterranean grassland soil C-N compound turnover is dependent on rainfall and depth, and is mediated by genomically divergent microorganisms.</title>
        <authorList>
            <person name="Diamond S."/>
            <person name="Andeer P.F."/>
            <person name="Li Z."/>
            <person name="Crits-Christoph A."/>
            <person name="Burstein D."/>
            <person name="Anantharaman K."/>
            <person name="Lane K.R."/>
            <person name="Thomas B.C."/>
            <person name="Pan C."/>
            <person name="Northen T.R."/>
            <person name="Banfield J.F."/>
        </authorList>
    </citation>
    <scope>NUCLEOTIDE SEQUENCE [LARGE SCALE GENOMIC DNA]</scope>
    <source>
        <strain evidence="2">WS_11</strain>
    </source>
</reference>
<dbReference type="PANTHER" id="PTHR47328">
    <property type="match status" value="1"/>
</dbReference>
<dbReference type="InterPro" id="IPR006175">
    <property type="entry name" value="YjgF/YER057c/UK114"/>
</dbReference>
<comment type="caution">
    <text evidence="2">The sequence shown here is derived from an EMBL/GenBank/DDBJ whole genome shotgun (WGS) entry which is preliminary data.</text>
</comment>
<dbReference type="EMBL" id="VBPB01000086">
    <property type="protein sequence ID" value="TMQ72972.1"/>
    <property type="molecule type" value="Genomic_DNA"/>
</dbReference>